<evidence type="ECO:0000256" key="2">
    <source>
        <dbReference type="SAM" id="Phobius"/>
    </source>
</evidence>
<dbReference type="InterPro" id="IPR016186">
    <property type="entry name" value="C-type_lectin-like/link_sf"/>
</dbReference>
<sequence>MLLIQYKLSRDSRDLYFWIGLTDRREEGIFQWTRCQDGVLSKASYVKWLPNEPDNGRNFLKANVTHDCVAWHWSYESGWADQYCEDTFPFICEVHLKEASTPKKATVSVPGSTASLLRMNLSSAIISHVSSGDDDGVNIIYIVSIPATVASVLIFMIVLLVVLKYGKKREGNRVQLLRRANIHPSLGGGRAFVRTWTGFGTPYSRSSTLPQ</sequence>
<evidence type="ECO:0000256" key="1">
    <source>
        <dbReference type="ARBA" id="ARBA00023157"/>
    </source>
</evidence>
<keyword evidence="1" id="KW-1015">Disulfide bond</keyword>
<organism evidence="4 5">
    <name type="scientific">Clavelina lepadiformis</name>
    <name type="common">Light-bulb sea squirt</name>
    <name type="synonym">Ascidia lepadiformis</name>
    <dbReference type="NCBI Taxonomy" id="159417"/>
    <lineage>
        <taxon>Eukaryota</taxon>
        <taxon>Metazoa</taxon>
        <taxon>Chordata</taxon>
        <taxon>Tunicata</taxon>
        <taxon>Ascidiacea</taxon>
        <taxon>Aplousobranchia</taxon>
        <taxon>Clavelinidae</taxon>
        <taxon>Clavelina</taxon>
    </lineage>
</organism>
<keyword evidence="2" id="KW-0812">Transmembrane</keyword>
<keyword evidence="2" id="KW-0472">Membrane</keyword>
<reference evidence="4 5" key="1">
    <citation type="submission" date="2024-02" db="EMBL/GenBank/DDBJ databases">
        <authorList>
            <person name="Daric V."/>
            <person name="Darras S."/>
        </authorList>
    </citation>
    <scope>NUCLEOTIDE SEQUENCE [LARGE SCALE GENOMIC DNA]</scope>
</reference>
<feature type="domain" description="C-type lectin" evidence="3">
    <location>
        <begin position="16"/>
        <end position="93"/>
    </location>
</feature>
<evidence type="ECO:0000259" key="3">
    <source>
        <dbReference type="PROSITE" id="PS50041"/>
    </source>
</evidence>
<dbReference type="InterPro" id="IPR001304">
    <property type="entry name" value="C-type_lectin-like"/>
</dbReference>
<dbReference type="PROSITE" id="PS00615">
    <property type="entry name" value="C_TYPE_LECTIN_1"/>
    <property type="match status" value="1"/>
</dbReference>
<feature type="transmembrane region" description="Helical" evidence="2">
    <location>
        <begin position="139"/>
        <end position="163"/>
    </location>
</feature>
<dbReference type="InterPro" id="IPR016187">
    <property type="entry name" value="CTDL_fold"/>
</dbReference>
<evidence type="ECO:0000313" key="4">
    <source>
        <dbReference type="EMBL" id="CAK8698648.1"/>
    </source>
</evidence>
<dbReference type="PANTHER" id="PTHR22801:SF63">
    <property type="entry name" value="C-TYPE LECTIN DOMAIN-CONTAINING PROTEIN"/>
    <property type="match status" value="1"/>
</dbReference>
<dbReference type="InterPro" id="IPR018378">
    <property type="entry name" value="C-type_lectin_CS"/>
</dbReference>
<dbReference type="EMBL" id="CAWYQH010000174">
    <property type="protein sequence ID" value="CAK8698648.1"/>
    <property type="molecule type" value="Genomic_DNA"/>
</dbReference>
<dbReference type="PANTHER" id="PTHR22801">
    <property type="entry name" value="LITHOSTATHINE"/>
    <property type="match status" value="1"/>
</dbReference>
<accession>A0ABP0H3T4</accession>
<keyword evidence="5" id="KW-1185">Reference proteome</keyword>
<dbReference type="Pfam" id="PF00059">
    <property type="entry name" value="Lectin_C"/>
    <property type="match status" value="1"/>
</dbReference>
<dbReference type="SUPFAM" id="SSF56436">
    <property type="entry name" value="C-type lectin-like"/>
    <property type="match status" value="1"/>
</dbReference>
<dbReference type="PROSITE" id="PS50041">
    <property type="entry name" value="C_TYPE_LECTIN_2"/>
    <property type="match status" value="1"/>
</dbReference>
<dbReference type="Proteomes" id="UP001642483">
    <property type="component" value="Unassembled WGS sequence"/>
</dbReference>
<gene>
    <name evidence="4" type="ORF">CVLEPA_LOCUS32071</name>
</gene>
<comment type="caution">
    <text evidence="4">The sequence shown here is derived from an EMBL/GenBank/DDBJ whole genome shotgun (WGS) entry which is preliminary data.</text>
</comment>
<name>A0ABP0H3T4_CLALP</name>
<proteinExistence type="predicted"/>
<dbReference type="InterPro" id="IPR050801">
    <property type="entry name" value="Ca-Dep_Lectins_ImmuneDev"/>
</dbReference>
<dbReference type="Gene3D" id="3.10.100.10">
    <property type="entry name" value="Mannose-Binding Protein A, subunit A"/>
    <property type="match status" value="1"/>
</dbReference>
<keyword evidence="2" id="KW-1133">Transmembrane helix</keyword>
<protein>
    <recommendedName>
        <fullName evidence="3">C-type lectin domain-containing protein</fullName>
    </recommendedName>
</protein>
<evidence type="ECO:0000313" key="5">
    <source>
        <dbReference type="Proteomes" id="UP001642483"/>
    </source>
</evidence>